<comment type="subcellular location">
    <subcellularLocation>
        <location evidence="1">Secreted</location>
    </subcellularLocation>
</comment>
<evidence type="ECO:0000256" key="8">
    <source>
        <dbReference type="SAM" id="SignalP"/>
    </source>
</evidence>
<proteinExistence type="predicted"/>
<keyword evidence="2" id="KW-0964">Secreted</keyword>
<dbReference type="FunFam" id="4.10.410.10:FF:000020">
    <property type="entry name" value="Collagen, type VI, alpha 3"/>
    <property type="match status" value="1"/>
</dbReference>
<protein>
    <submittedName>
        <fullName evidence="10">Pancreatic trypsin inhibitor</fullName>
    </submittedName>
</protein>
<evidence type="ECO:0000256" key="5">
    <source>
        <dbReference type="ARBA" id="ARBA00022900"/>
    </source>
</evidence>
<evidence type="ECO:0000256" key="4">
    <source>
        <dbReference type="ARBA" id="ARBA00022737"/>
    </source>
</evidence>
<sequence>MEFLRSFIVIFLSVTNAYAQSAKGKGSYKQPAVCSKPPDRGPCRANVTYWFFQERYHECKLFNYGGCRGNGNRFWTEKKCYERCAAPDRMKLVCSVHPEPKPCKSTFRAWYFDHRDNACHRLPRGMCTSTANRFMLCEKCMKRCSAENAREACRREYQRIREEENSIKQGQTPALVPPEGAADGTPPGLPSAGAGLPVPKPPLQGATQGQLGNVLGPVAHPPNMPAPVLPVPPPEAAGKIQQSGILQPEEYGGAMSGTTGAAPGAGAPLTTLLPQAQQTGGQDGALPGGSQVVSPTSEGPGLLSETNSLEGGSARRVILVAVIKPTNTANGATGPGPELAEQSGEMPDAKPGIKGPQLLL</sequence>
<dbReference type="GO" id="GO:0004867">
    <property type="term" value="F:serine-type endopeptidase inhibitor activity"/>
    <property type="evidence" value="ECO:0007669"/>
    <property type="project" value="UniProtKB-KW"/>
</dbReference>
<feature type="region of interest" description="Disordered" evidence="7">
    <location>
        <begin position="326"/>
        <end position="360"/>
    </location>
</feature>
<dbReference type="PROSITE" id="PS00280">
    <property type="entry name" value="BPTI_KUNITZ_1"/>
    <property type="match status" value="1"/>
</dbReference>
<keyword evidence="6" id="KW-1015">Disulfide bond</keyword>
<dbReference type="Pfam" id="PF00014">
    <property type="entry name" value="Kunitz_BPTI"/>
    <property type="match status" value="2"/>
</dbReference>
<feature type="region of interest" description="Disordered" evidence="7">
    <location>
        <begin position="164"/>
        <end position="208"/>
    </location>
</feature>
<keyword evidence="4" id="KW-0677">Repeat</keyword>
<evidence type="ECO:0000256" key="3">
    <source>
        <dbReference type="ARBA" id="ARBA00022690"/>
    </source>
</evidence>
<dbReference type="SMART" id="SM00131">
    <property type="entry name" value="KU"/>
    <property type="match status" value="2"/>
</dbReference>
<evidence type="ECO:0000313" key="10">
    <source>
        <dbReference type="EMBL" id="JAP82178.1"/>
    </source>
</evidence>
<dbReference type="PROSITE" id="PS50279">
    <property type="entry name" value="BPTI_KUNITZ_2"/>
    <property type="match status" value="2"/>
</dbReference>
<feature type="compositionally biased region" description="Low complexity" evidence="7">
    <location>
        <begin position="184"/>
        <end position="197"/>
    </location>
</feature>
<dbReference type="PANTHER" id="PTHR10083">
    <property type="entry name" value="KUNITZ-TYPE PROTEASE INHIBITOR-RELATED"/>
    <property type="match status" value="1"/>
</dbReference>
<reference evidence="10" key="1">
    <citation type="journal article" date="2016" name="Ticks Tick Borne Dis.">
        <title>De novo assembly and annotation of the salivary gland transcriptome of Rhipicephalus appendiculatus male and female ticks during blood feeding.</title>
        <authorList>
            <person name="de Castro M.H."/>
            <person name="de Klerk D."/>
            <person name="Pienaar R."/>
            <person name="Latif A.A."/>
            <person name="Rees D.J."/>
            <person name="Mans B.J."/>
        </authorList>
    </citation>
    <scope>NUCLEOTIDE SEQUENCE</scope>
    <source>
        <tissue evidence="10">Salivary glands</tissue>
    </source>
</reference>
<evidence type="ECO:0000256" key="7">
    <source>
        <dbReference type="SAM" id="MobiDB-lite"/>
    </source>
</evidence>
<evidence type="ECO:0000256" key="2">
    <source>
        <dbReference type="ARBA" id="ARBA00022525"/>
    </source>
</evidence>
<dbReference type="InterPro" id="IPR050098">
    <property type="entry name" value="TFPI/VKTCI-like"/>
</dbReference>
<keyword evidence="8" id="KW-0732">Signal</keyword>
<evidence type="ECO:0000259" key="9">
    <source>
        <dbReference type="PROSITE" id="PS50279"/>
    </source>
</evidence>
<dbReference type="Gene3D" id="4.10.410.10">
    <property type="entry name" value="Pancreatic trypsin inhibitor Kunitz domain"/>
    <property type="match status" value="2"/>
</dbReference>
<name>A0A131YUA4_RHIAP</name>
<keyword evidence="3" id="KW-0646">Protease inhibitor</keyword>
<accession>A0A131YUA4</accession>
<evidence type="ECO:0000256" key="1">
    <source>
        <dbReference type="ARBA" id="ARBA00004613"/>
    </source>
</evidence>
<dbReference type="EMBL" id="GEDV01006379">
    <property type="protein sequence ID" value="JAP82178.1"/>
    <property type="molecule type" value="Transcribed_RNA"/>
</dbReference>
<dbReference type="CDD" id="cd00109">
    <property type="entry name" value="Kunitz-type"/>
    <property type="match status" value="1"/>
</dbReference>
<organism evidence="10">
    <name type="scientific">Rhipicephalus appendiculatus</name>
    <name type="common">Brown ear tick</name>
    <dbReference type="NCBI Taxonomy" id="34631"/>
    <lineage>
        <taxon>Eukaryota</taxon>
        <taxon>Metazoa</taxon>
        <taxon>Ecdysozoa</taxon>
        <taxon>Arthropoda</taxon>
        <taxon>Chelicerata</taxon>
        <taxon>Arachnida</taxon>
        <taxon>Acari</taxon>
        <taxon>Parasitiformes</taxon>
        <taxon>Ixodida</taxon>
        <taxon>Ixodoidea</taxon>
        <taxon>Ixodidae</taxon>
        <taxon>Rhipicephalinae</taxon>
        <taxon>Rhipicephalus</taxon>
        <taxon>Rhipicephalus</taxon>
    </lineage>
</organism>
<feature type="domain" description="BPTI/Kunitz inhibitor" evidence="9">
    <location>
        <begin position="34"/>
        <end position="84"/>
    </location>
</feature>
<dbReference type="InterPro" id="IPR036880">
    <property type="entry name" value="Kunitz_BPTI_sf"/>
</dbReference>
<dbReference type="PRINTS" id="PR00759">
    <property type="entry name" value="BASICPTASE"/>
</dbReference>
<feature type="signal peptide" evidence="8">
    <location>
        <begin position="1"/>
        <end position="19"/>
    </location>
</feature>
<evidence type="ECO:0000256" key="6">
    <source>
        <dbReference type="ARBA" id="ARBA00023157"/>
    </source>
</evidence>
<dbReference type="InterPro" id="IPR020901">
    <property type="entry name" value="Prtase_inh_Kunz-CS"/>
</dbReference>
<feature type="chain" id="PRO_5007286020" evidence="8">
    <location>
        <begin position="20"/>
        <end position="360"/>
    </location>
</feature>
<dbReference type="AlphaFoldDB" id="A0A131YUA4"/>
<dbReference type="InterPro" id="IPR002223">
    <property type="entry name" value="Kunitz_BPTI"/>
</dbReference>
<keyword evidence="5" id="KW-0722">Serine protease inhibitor</keyword>
<feature type="region of interest" description="Disordered" evidence="7">
    <location>
        <begin position="276"/>
        <end position="310"/>
    </location>
</feature>
<dbReference type="GO" id="GO:0005576">
    <property type="term" value="C:extracellular region"/>
    <property type="evidence" value="ECO:0007669"/>
    <property type="project" value="UniProtKB-SubCell"/>
</dbReference>
<feature type="domain" description="BPTI/Kunitz inhibitor" evidence="9">
    <location>
        <begin position="94"/>
        <end position="144"/>
    </location>
</feature>
<dbReference type="SUPFAM" id="SSF57362">
    <property type="entry name" value="BPTI-like"/>
    <property type="match status" value="2"/>
</dbReference>